<evidence type="ECO:0000313" key="3">
    <source>
        <dbReference type="EMBL" id="TQR20177.1"/>
    </source>
</evidence>
<feature type="domain" description="DUF58" evidence="2">
    <location>
        <begin position="215"/>
        <end position="279"/>
    </location>
</feature>
<evidence type="ECO:0000313" key="4">
    <source>
        <dbReference type="Proteomes" id="UP000316626"/>
    </source>
</evidence>
<dbReference type="Proteomes" id="UP000316626">
    <property type="component" value="Unassembled WGS sequence"/>
</dbReference>
<dbReference type="OrthoDB" id="9789943at2"/>
<reference evidence="3 4" key="1">
    <citation type="submission" date="2019-06" db="EMBL/GenBank/DDBJ databases">
        <title>Psychrobacillus vulpis sp. nov., a new species isolated from feces of a red fox that inhabits in The Tablas de Daimiel Natural Park, Albacete, Spain.</title>
        <authorList>
            <person name="Rodriguez M."/>
            <person name="Reina J.C."/>
            <person name="Bejar V."/>
            <person name="Llamas I."/>
        </authorList>
    </citation>
    <scope>NUCLEOTIDE SEQUENCE [LARGE SCALE GENOMIC DNA]</scope>
    <source>
        <strain evidence="3 4">Z8</strain>
    </source>
</reference>
<accession>A0A544TRU7</accession>
<keyword evidence="4" id="KW-1185">Reference proteome</keyword>
<evidence type="ECO:0000256" key="1">
    <source>
        <dbReference type="SAM" id="Phobius"/>
    </source>
</evidence>
<comment type="caution">
    <text evidence="3">The sequence shown here is derived from an EMBL/GenBank/DDBJ whole genome shotgun (WGS) entry which is preliminary data.</text>
</comment>
<gene>
    <name evidence="3" type="ORF">FG384_08415</name>
</gene>
<dbReference type="Pfam" id="PF01882">
    <property type="entry name" value="DUF58"/>
    <property type="match status" value="1"/>
</dbReference>
<organism evidence="3 4">
    <name type="scientific">Psychrobacillus vulpis</name>
    <dbReference type="NCBI Taxonomy" id="2325572"/>
    <lineage>
        <taxon>Bacteria</taxon>
        <taxon>Bacillati</taxon>
        <taxon>Bacillota</taxon>
        <taxon>Bacilli</taxon>
        <taxon>Bacillales</taxon>
        <taxon>Bacillaceae</taxon>
        <taxon>Psychrobacillus</taxon>
    </lineage>
</organism>
<dbReference type="InterPro" id="IPR002881">
    <property type="entry name" value="DUF58"/>
</dbReference>
<feature type="transmembrane region" description="Helical" evidence="1">
    <location>
        <begin position="20"/>
        <end position="53"/>
    </location>
</feature>
<sequence>MMTWSRQDFGIKNTKIYVQLLCFSFFISILLKQYLFVSVISFLLIIGLLQVYYYHRVGERLELVNEKRRVRLMKGTTNYLELTFQNKGLPIWNSSVIISFQTSIAPQGDTTNMTSGLHEVKIPLSIGYKKRITVKVPIEGVHRGISRIKQLEVIIPHPFAEGSIVLNYTPLILMDAIVFPTLHKIDEGFIPSKFKQGILELNASLFEDPFFPIGTREYVPGDQFHHIHWKASAKMSNLQTKVFTKTANVSVLFVLNVVEKYGVVSDFEEKIEWLASHIEICNQQDIPFSLAINIRAFGKIPFVFLPTGSGDAHRIKAFEILSVLSNNDTLIPFEKIISYIDTHEELPVAVYIMSHQLERFFPLFMNWERRTNVLYRSDARMGGSLDE</sequence>
<proteinExistence type="predicted"/>
<keyword evidence="1" id="KW-0472">Membrane</keyword>
<dbReference type="EMBL" id="VDGI01000007">
    <property type="protein sequence ID" value="TQR20177.1"/>
    <property type="molecule type" value="Genomic_DNA"/>
</dbReference>
<dbReference type="PANTHER" id="PTHR34351:SF2">
    <property type="entry name" value="DUF58 DOMAIN-CONTAINING PROTEIN"/>
    <property type="match status" value="1"/>
</dbReference>
<evidence type="ECO:0000259" key="2">
    <source>
        <dbReference type="Pfam" id="PF01882"/>
    </source>
</evidence>
<keyword evidence="1" id="KW-0812">Transmembrane</keyword>
<name>A0A544TRU7_9BACI</name>
<dbReference type="PANTHER" id="PTHR34351">
    <property type="entry name" value="SLR1927 PROTEIN-RELATED"/>
    <property type="match status" value="1"/>
</dbReference>
<dbReference type="AlphaFoldDB" id="A0A544TRU7"/>
<keyword evidence="1" id="KW-1133">Transmembrane helix</keyword>
<protein>
    <submittedName>
        <fullName evidence="3">DUF58 domain-containing protein</fullName>
    </submittedName>
</protein>